<dbReference type="EMBL" id="FPIA01000049">
    <property type="protein sequence ID" value="SFV88443.1"/>
    <property type="molecule type" value="Genomic_DNA"/>
</dbReference>
<gene>
    <name evidence="1" type="ORF">MNB_SUP05-SYMBIONT-7-247</name>
</gene>
<sequence>MSEIYKVIKIISPTEIVINVGKDKIHQFDEFLVYSIEEELFDPETTESLGMLESVKGTVKATHIQEQLTTLQSSKFIVTREAKKTITKPGGVVGMFGFDSDSETIIEPEIKKRKELTNIELGDLVKKIN</sequence>
<accession>A0A1W1E3A0</accession>
<organism evidence="1">
    <name type="scientific">hydrothermal vent metagenome</name>
    <dbReference type="NCBI Taxonomy" id="652676"/>
    <lineage>
        <taxon>unclassified sequences</taxon>
        <taxon>metagenomes</taxon>
        <taxon>ecological metagenomes</taxon>
    </lineage>
</organism>
<name>A0A1W1E3A0_9ZZZZ</name>
<proteinExistence type="predicted"/>
<protein>
    <submittedName>
        <fullName evidence="1">Uncharacterized protein</fullName>
    </submittedName>
</protein>
<reference evidence="1" key="1">
    <citation type="submission" date="2016-10" db="EMBL/GenBank/DDBJ databases">
        <authorList>
            <person name="de Groot N.N."/>
        </authorList>
    </citation>
    <scope>NUCLEOTIDE SEQUENCE</scope>
</reference>
<evidence type="ECO:0000313" key="1">
    <source>
        <dbReference type="EMBL" id="SFV88443.1"/>
    </source>
</evidence>
<dbReference type="AlphaFoldDB" id="A0A1W1E3A0"/>